<dbReference type="PANTHER" id="PTHR42839">
    <property type="entry name" value="ISOCHORISMATE SYNTHASE ENTC"/>
    <property type="match status" value="1"/>
</dbReference>
<dbReference type="InterPro" id="IPR015890">
    <property type="entry name" value="Chorismate_C"/>
</dbReference>
<gene>
    <name evidence="2" type="ORF">ACFFUR_07195</name>
</gene>
<name>A0ABV5J5V0_9BACT</name>
<dbReference type="SUPFAM" id="SSF56322">
    <property type="entry name" value="ADC synthase"/>
    <property type="match status" value="1"/>
</dbReference>
<accession>A0ABV5J5V0</accession>
<feature type="domain" description="Chorismate-utilising enzyme C-terminal" evidence="1">
    <location>
        <begin position="141"/>
        <end position="393"/>
    </location>
</feature>
<dbReference type="RefSeq" id="WP_290248550.1">
    <property type="nucleotide sequence ID" value="NZ_JAUFQT010000001.1"/>
</dbReference>
<dbReference type="InterPro" id="IPR005801">
    <property type="entry name" value="ADC_synthase"/>
</dbReference>
<organism evidence="2 3">
    <name type="scientific">Echinicola jeungdonensis</name>
    <dbReference type="NCBI Taxonomy" id="709343"/>
    <lineage>
        <taxon>Bacteria</taxon>
        <taxon>Pseudomonadati</taxon>
        <taxon>Bacteroidota</taxon>
        <taxon>Cytophagia</taxon>
        <taxon>Cytophagales</taxon>
        <taxon>Cyclobacteriaceae</taxon>
        <taxon>Echinicola</taxon>
    </lineage>
</organism>
<sequence length="402" mass="45364">MNTPTTESNILCLENVLERLLFQSLESNYQIAIWRSPKSNMVQVIIDKSDKVKKVALDLEDLPKGFIIHPFETKEASKAYFLEADAYFNFDINLSHFPEEELGQFHSINLNGDQIKEKIRQNLRIKSKNSGNKTPLFSTTKEDFIKIVNDGISSIQTGNITKVVPARVKTIPFRENFDLANTFLELCSQYPNGFVNFFHIPEVGTWLGASPEILINTEGNCFNTMALAGTQKAEGDNPIKSAAWTQKEIEEQALVSRYIVNNFKKIRLREYEEVGPKTVLAGNLLHLRSDFRVDMKSTNFPQLGSVMLKLLHPTSAVCGSPRENAMNFLKEKEKFDRSFFSGFLGPVNIQGQTSIFVNLRTAQIMGDQIALFAGAGVTEDSTAEKEWEETNLKCNIIGKFIQ</sequence>
<comment type="caution">
    <text evidence="2">The sequence shown here is derived from an EMBL/GenBank/DDBJ whole genome shotgun (WGS) entry which is preliminary data.</text>
</comment>
<evidence type="ECO:0000313" key="3">
    <source>
        <dbReference type="Proteomes" id="UP001589654"/>
    </source>
</evidence>
<dbReference type="Pfam" id="PF00425">
    <property type="entry name" value="Chorismate_bind"/>
    <property type="match status" value="1"/>
</dbReference>
<protein>
    <submittedName>
        <fullName evidence="2">Chorismate-binding protein</fullName>
    </submittedName>
</protein>
<proteinExistence type="predicted"/>
<evidence type="ECO:0000313" key="2">
    <source>
        <dbReference type="EMBL" id="MFB9211585.1"/>
    </source>
</evidence>
<reference evidence="2 3" key="1">
    <citation type="submission" date="2024-09" db="EMBL/GenBank/DDBJ databases">
        <authorList>
            <person name="Sun Q."/>
            <person name="Mori K."/>
        </authorList>
    </citation>
    <scope>NUCLEOTIDE SEQUENCE [LARGE SCALE GENOMIC DNA]</scope>
    <source>
        <strain evidence="2 3">CECT 7682</strain>
    </source>
</reference>
<dbReference type="EMBL" id="JBHMEW010000051">
    <property type="protein sequence ID" value="MFB9211585.1"/>
    <property type="molecule type" value="Genomic_DNA"/>
</dbReference>
<keyword evidence="3" id="KW-1185">Reference proteome</keyword>
<dbReference type="Proteomes" id="UP001589654">
    <property type="component" value="Unassembled WGS sequence"/>
</dbReference>
<dbReference type="PANTHER" id="PTHR42839:SF2">
    <property type="entry name" value="ISOCHORISMATE SYNTHASE ENTC"/>
    <property type="match status" value="1"/>
</dbReference>
<dbReference type="Gene3D" id="3.60.120.10">
    <property type="entry name" value="Anthranilate synthase"/>
    <property type="match status" value="1"/>
</dbReference>
<evidence type="ECO:0000259" key="1">
    <source>
        <dbReference type="Pfam" id="PF00425"/>
    </source>
</evidence>